<feature type="transmembrane region" description="Helical" evidence="4">
    <location>
        <begin position="6"/>
        <end position="30"/>
    </location>
</feature>
<dbReference type="Pfam" id="PF04588">
    <property type="entry name" value="HIG_1_N"/>
    <property type="match status" value="1"/>
</dbReference>
<sequence length="68" mass="7442">MLDPFYILGLLAVGVTVIVLVLGIGSFGAGGKFHKNNSNRLMRLRILFQFIAVVALLGFVYFRNQGGQ</sequence>
<dbReference type="EMBL" id="WIBF01000004">
    <property type="protein sequence ID" value="MQQ08695.1"/>
    <property type="molecule type" value="Genomic_DNA"/>
</dbReference>
<evidence type="ECO:0000256" key="4">
    <source>
        <dbReference type="SAM" id="Phobius"/>
    </source>
</evidence>
<dbReference type="AlphaFoldDB" id="A0A843YG93"/>
<name>A0A843YG93_9RHOB</name>
<keyword evidence="2 4" id="KW-1133">Transmembrane helix</keyword>
<keyword evidence="3 4" id="KW-0472">Membrane</keyword>
<evidence type="ECO:0000259" key="5">
    <source>
        <dbReference type="PROSITE" id="PS51503"/>
    </source>
</evidence>
<protein>
    <submittedName>
        <fullName evidence="6">Twin transmembrane helix small protein</fullName>
    </submittedName>
</protein>
<evidence type="ECO:0000313" key="6">
    <source>
        <dbReference type="EMBL" id="MQQ08695.1"/>
    </source>
</evidence>
<organism evidence="6 7">
    <name type="scientific">Tritonibacter litoralis</name>
    <dbReference type="NCBI Taxonomy" id="2662264"/>
    <lineage>
        <taxon>Bacteria</taxon>
        <taxon>Pseudomonadati</taxon>
        <taxon>Pseudomonadota</taxon>
        <taxon>Alphaproteobacteria</taxon>
        <taxon>Rhodobacterales</taxon>
        <taxon>Paracoccaceae</taxon>
        <taxon>Tritonibacter</taxon>
    </lineage>
</organism>
<dbReference type="NCBIfam" id="NF033233">
    <property type="entry name" value="twin_helix"/>
    <property type="match status" value="1"/>
</dbReference>
<evidence type="ECO:0000256" key="1">
    <source>
        <dbReference type="ARBA" id="ARBA00022692"/>
    </source>
</evidence>
<keyword evidence="1 4" id="KW-0812">Transmembrane</keyword>
<evidence type="ECO:0000256" key="3">
    <source>
        <dbReference type="ARBA" id="ARBA00023136"/>
    </source>
</evidence>
<keyword evidence="7" id="KW-1185">Reference proteome</keyword>
<feature type="transmembrane region" description="Helical" evidence="4">
    <location>
        <begin position="42"/>
        <end position="62"/>
    </location>
</feature>
<accession>A0A843YG93</accession>
<feature type="domain" description="HIG1" evidence="5">
    <location>
        <begin position="1"/>
        <end position="68"/>
    </location>
</feature>
<gene>
    <name evidence="6" type="ORF">GFB49_09545</name>
</gene>
<reference evidence="6 7" key="1">
    <citation type="submission" date="2019-10" db="EMBL/GenBank/DDBJ databases">
        <title>Epibacterium sp. nov., isolated from seawater.</title>
        <authorList>
            <person name="Zhang X."/>
            <person name="Li N."/>
        </authorList>
    </citation>
    <scope>NUCLEOTIDE SEQUENCE [LARGE SCALE GENOMIC DNA]</scope>
    <source>
        <strain evidence="6 7">SM1979</strain>
    </source>
</reference>
<dbReference type="PROSITE" id="PS51503">
    <property type="entry name" value="HIG1"/>
    <property type="match status" value="1"/>
</dbReference>
<dbReference type="InterPro" id="IPR007667">
    <property type="entry name" value="Hypoxia_induced_domain"/>
</dbReference>
<evidence type="ECO:0000313" key="7">
    <source>
        <dbReference type="Proteomes" id="UP000444174"/>
    </source>
</evidence>
<evidence type="ECO:0000256" key="2">
    <source>
        <dbReference type="ARBA" id="ARBA00022989"/>
    </source>
</evidence>
<comment type="caution">
    <text evidence="6">The sequence shown here is derived from an EMBL/GenBank/DDBJ whole genome shotgun (WGS) entry which is preliminary data.</text>
</comment>
<dbReference type="RefSeq" id="WP_153215621.1">
    <property type="nucleotide sequence ID" value="NZ_WIBF01000004.1"/>
</dbReference>
<proteinExistence type="predicted"/>
<dbReference type="Proteomes" id="UP000444174">
    <property type="component" value="Unassembled WGS sequence"/>
</dbReference>